<dbReference type="GO" id="GO:0016810">
    <property type="term" value="F:hydrolase activity, acting on carbon-nitrogen (but not peptide) bonds"/>
    <property type="evidence" value="ECO:0007669"/>
    <property type="project" value="InterPro"/>
</dbReference>
<evidence type="ECO:0000313" key="2">
    <source>
        <dbReference type="EMBL" id="AXI80585.1"/>
    </source>
</evidence>
<dbReference type="GO" id="GO:0005975">
    <property type="term" value="P:carbohydrate metabolic process"/>
    <property type="evidence" value="ECO:0007669"/>
    <property type="project" value="InterPro"/>
</dbReference>
<dbReference type="InterPro" id="IPR037950">
    <property type="entry name" value="PgdA-like"/>
</dbReference>
<sequence>MNSISTRQLSVCLTFDFDALSVWLSGGSVNPAEISRGEFCAVAVPRILRLLAKHDIPATFFVPGHTALAYPELVRDIAEAGHEIGHHGWVHENPAHFDRDGERANFARALEALDRVAGVRPVGFRSPAVDLSVHSIDILLENGMRYDSSCQGSDFTPYYLRQGDRWSTSGPYEFGDSSEIVEVPFSWLLDDFPQFEFEQGFSYTLGSPSKVREIWQGEFDYAYENVPGGVFDLCMHPQVIGRGHRITMLDGLIEHMKSRSGVVFTRMGEYAEQWRAAHPLEAWKATRPVHARRDA</sequence>
<dbReference type="InterPro" id="IPR011330">
    <property type="entry name" value="Glyco_hydro/deAcase_b/a-brl"/>
</dbReference>
<dbReference type="CDD" id="cd10938">
    <property type="entry name" value="CE4_HpPgdA_like"/>
    <property type="match status" value="1"/>
</dbReference>
<dbReference type="Gene3D" id="3.20.20.370">
    <property type="entry name" value="Glycoside hydrolase/deacetylase"/>
    <property type="match status" value="1"/>
</dbReference>
<keyword evidence="3" id="KW-1185">Reference proteome</keyword>
<dbReference type="InterPro" id="IPR002509">
    <property type="entry name" value="NODB_dom"/>
</dbReference>
<dbReference type="RefSeq" id="WP_111491444.1">
    <property type="nucleotide sequence ID" value="NZ_CP031264.1"/>
</dbReference>
<dbReference type="EMBL" id="CP031264">
    <property type="protein sequence ID" value="AXI80585.1"/>
    <property type="molecule type" value="Genomic_DNA"/>
</dbReference>
<dbReference type="OrthoDB" id="9784220at2"/>
<dbReference type="PANTHER" id="PTHR47561:SF1">
    <property type="entry name" value="POLYSACCHARIDE DEACETYLASE FAMILY PROTEIN (AFU_ORTHOLOGUE AFUA_6G05030)"/>
    <property type="match status" value="1"/>
</dbReference>
<dbReference type="PANTHER" id="PTHR47561">
    <property type="entry name" value="POLYSACCHARIDE DEACETYLASE FAMILY PROTEIN (AFU_ORTHOLOGUE AFUA_6G05030)"/>
    <property type="match status" value="1"/>
</dbReference>
<dbReference type="SUPFAM" id="SSF88713">
    <property type="entry name" value="Glycoside hydrolase/deacetylase"/>
    <property type="match status" value="1"/>
</dbReference>
<proteinExistence type="predicted"/>
<reference evidence="3" key="1">
    <citation type="submission" date="2018-07" db="EMBL/GenBank/DDBJ databases">
        <title>Streptacidiphilus bronchialis DSM 106435 chromosome.</title>
        <authorList>
            <person name="Batra D."/>
            <person name="Gulvik C.A."/>
        </authorList>
    </citation>
    <scope>NUCLEOTIDE SEQUENCE [LARGE SCALE GENOMIC DNA]</scope>
    <source>
        <strain evidence="3">DSM 106435</strain>
    </source>
</reference>
<gene>
    <name evidence="2" type="ORF">C7M71_027540</name>
</gene>
<evidence type="ECO:0000313" key="3">
    <source>
        <dbReference type="Proteomes" id="UP000249340"/>
    </source>
</evidence>
<dbReference type="PROSITE" id="PS51677">
    <property type="entry name" value="NODB"/>
    <property type="match status" value="1"/>
</dbReference>
<accession>A0A345T3N0</accession>
<dbReference type="Pfam" id="PF01522">
    <property type="entry name" value="Polysacc_deac_1"/>
    <property type="match status" value="1"/>
</dbReference>
<dbReference type="KEGG" id="stri:C7M71_027540"/>
<dbReference type="Proteomes" id="UP000249340">
    <property type="component" value="Chromosome"/>
</dbReference>
<feature type="domain" description="NodB homology" evidence="1">
    <location>
        <begin position="9"/>
        <end position="265"/>
    </location>
</feature>
<organism evidence="2 3">
    <name type="scientific">Peterkaempfera bronchialis</name>
    <dbReference type="NCBI Taxonomy" id="2126346"/>
    <lineage>
        <taxon>Bacteria</taxon>
        <taxon>Bacillati</taxon>
        <taxon>Actinomycetota</taxon>
        <taxon>Actinomycetes</taxon>
        <taxon>Kitasatosporales</taxon>
        <taxon>Streptomycetaceae</taxon>
        <taxon>Peterkaempfera</taxon>
    </lineage>
</organism>
<dbReference type="AlphaFoldDB" id="A0A345T3N0"/>
<protein>
    <submittedName>
        <fullName evidence="2">Polysaccharide deacetylase</fullName>
    </submittedName>
</protein>
<name>A0A345T3N0_9ACTN</name>
<evidence type="ECO:0000259" key="1">
    <source>
        <dbReference type="PROSITE" id="PS51677"/>
    </source>
</evidence>